<dbReference type="AlphaFoldDB" id="A0A3M7TXX0"/>
<evidence type="ECO:0000313" key="1">
    <source>
        <dbReference type="EMBL" id="RNA69742.1"/>
    </source>
</evidence>
<reference evidence="1 2" key="1">
    <citation type="submission" date="2018-10" db="EMBL/GenBank/DDBJ databases">
        <title>Bacillus Keqinensis sp. nov., a moderately halophilic bacterium isolated from a saline-alkaline lake.</title>
        <authorList>
            <person name="Wang H."/>
        </authorList>
    </citation>
    <scope>NUCLEOTIDE SEQUENCE [LARGE SCALE GENOMIC DNA]</scope>
    <source>
        <strain evidence="1 2">KQ-3</strain>
    </source>
</reference>
<protein>
    <submittedName>
        <fullName evidence="1">Uncharacterized protein</fullName>
    </submittedName>
</protein>
<dbReference type="EMBL" id="RHIB01000001">
    <property type="protein sequence ID" value="RNA69742.1"/>
    <property type="molecule type" value="Genomic_DNA"/>
</dbReference>
<sequence>MLKPINSFLIEEQIIPSQIGSFFTNFYRTFIPVWLIDRGLSQTFTMDNTRKVRGASKQLTAFQEVKLVAEACIAASI</sequence>
<gene>
    <name evidence="1" type="ORF">EBO34_07340</name>
</gene>
<keyword evidence="2" id="KW-1185">Reference proteome</keyword>
<evidence type="ECO:0000313" key="2">
    <source>
        <dbReference type="Proteomes" id="UP000278746"/>
    </source>
</evidence>
<organism evidence="1 2">
    <name type="scientific">Alteribacter keqinensis</name>
    <dbReference type="NCBI Taxonomy" id="2483800"/>
    <lineage>
        <taxon>Bacteria</taxon>
        <taxon>Bacillati</taxon>
        <taxon>Bacillota</taxon>
        <taxon>Bacilli</taxon>
        <taxon>Bacillales</taxon>
        <taxon>Bacillaceae</taxon>
        <taxon>Alteribacter</taxon>
    </lineage>
</organism>
<name>A0A3M7TXX0_9BACI</name>
<comment type="caution">
    <text evidence="1">The sequence shown here is derived from an EMBL/GenBank/DDBJ whole genome shotgun (WGS) entry which is preliminary data.</text>
</comment>
<proteinExistence type="predicted"/>
<dbReference type="Proteomes" id="UP000278746">
    <property type="component" value="Unassembled WGS sequence"/>
</dbReference>
<accession>A0A3M7TXX0</accession>